<sequence>MRRISASIEIEADPTQVWAVLSDFAAFHEWNPFLVEADGTASPGARLSLRFRLPSGREMTFRPTVLVSEAGHLLRWRGRFGVRGIFDGEHSFELTAVGDGTRVVQAERFSGVLVPFTGSVISDSERGFAALNEALKQRVESRSRSVRID</sequence>
<keyword evidence="2" id="KW-1185">Reference proteome</keyword>
<comment type="caution">
    <text evidence="1">The sequence shown here is derived from an EMBL/GenBank/DDBJ whole genome shotgun (WGS) entry which is preliminary data.</text>
</comment>
<organism evidence="1 2">
    <name type="scientific">Streptomyces rectiviolaceus</name>
    <dbReference type="NCBI Taxonomy" id="332591"/>
    <lineage>
        <taxon>Bacteria</taxon>
        <taxon>Bacillati</taxon>
        <taxon>Actinomycetota</taxon>
        <taxon>Actinomycetes</taxon>
        <taxon>Kitasatosporales</taxon>
        <taxon>Streptomycetaceae</taxon>
        <taxon>Streptomyces</taxon>
    </lineage>
</organism>
<reference evidence="2" key="1">
    <citation type="journal article" date="2019" name="Int. J. Syst. Evol. Microbiol.">
        <title>The Global Catalogue of Microorganisms (GCM) 10K type strain sequencing project: providing services to taxonomists for standard genome sequencing and annotation.</title>
        <authorList>
            <consortium name="The Broad Institute Genomics Platform"/>
            <consortium name="The Broad Institute Genome Sequencing Center for Infectious Disease"/>
            <person name="Wu L."/>
            <person name="Ma J."/>
        </authorList>
    </citation>
    <scope>NUCLEOTIDE SEQUENCE [LARGE SCALE GENOMIC DNA]</scope>
    <source>
        <strain evidence="2">JCM 9092</strain>
    </source>
</reference>
<dbReference type="Gene3D" id="3.30.530.20">
    <property type="match status" value="1"/>
</dbReference>
<evidence type="ECO:0000313" key="2">
    <source>
        <dbReference type="Proteomes" id="UP001501637"/>
    </source>
</evidence>
<gene>
    <name evidence="1" type="ORF">GCM10010449_55550</name>
</gene>
<name>A0ABP6MVF4_9ACTN</name>
<proteinExistence type="predicted"/>
<dbReference type="InterPro" id="IPR019587">
    <property type="entry name" value="Polyketide_cyclase/dehydratase"/>
</dbReference>
<dbReference type="RefSeq" id="WP_344525197.1">
    <property type="nucleotide sequence ID" value="NZ_BAAAUG010000112.1"/>
</dbReference>
<dbReference type="Proteomes" id="UP001501637">
    <property type="component" value="Unassembled WGS sequence"/>
</dbReference>
<dbReference type="CDD" id="cd07822">
    <property type="entry name" value="SRPBCC_4"/>
    <property type="match status" value="1"/>
</dbReference>
<accession>A0ABP6MVF4</accession>
<dbReference type="SUPFAM" id="SSF55961">
    <property type="entry name" value="Bet v1-like"/>
    <property type="match status" value="1"/>
</dbReference>
<dbReference type="InterPro" id="IPR023393">
    <property type="entry name" value="START-like_dom_sf"/>
</dbReference>
<dbReference type="Pfam" id="PF10604">
    <property type="entry name" value="Polyketide_cyc2"/>
    <property type="match status" value="1"/>
</dbReference>
<dbReference type="EMBL" id="BAAAUG010000112">
    <property type="protein sequence ID" value="GAA3127114.1"/>
    <property type="molecule type" value="Genomic_DNA"/>
</dbReference>
<protein>
    <recommendedName>
        <fullName evidence="3">SRPBCC domain-containing protein</fullName>
    </recommendedName>
</protein>
<evidence type="ECO:0000313" key="1">
    <source>
        <dbReference type="EMBL" id="GAA3127114.1"/>
    </source>
</evidence>
<dbReference type="PANTHER" id="PTHR36166:SF1">
    <property type="entry name" value="SRPBCC DOMAIN-CONTAINING PROTEIN"/>
    <property type="match status" value="1"/>
</dbReference>
<evidence type="ECO:0008006" key="3">
    <source>
        <dbReference type="Google" id="ProtNLM"/>
    </source>
</evidence>
<dbReference type="PANTHER" id="PTHR36166">
    <property type="entry name" value="CHROMOSOME 9, WHOLE GENOME SHOTGUN SEQUENCE"/>
    <property type="match status" value="1"/>
</dbReference>